<accession>A0A1V2II86</accession>
<dbReference type="SUPFAM" id="SSF56112">
    <property type="entry name" value="Protein kinase-like (PK-like)"/>
    <property type="match status" value="1"/>
</dbReference>
<dbReference type="STRING" id="1834516.BL253_03640"/>
<dbReference type="AlphaFoldDB" id="A0A1V2II86"/>
<keyword evidence="2" id="KW-1185">Reference proteome</keyword>
<reference evidence="2" key="1">
    <citation type="submission" date="2016-10" db="EMBL/GenBank/DDBJ databases">
        <title>Frankia sp. NRRL B-16386 Genome sequencing.</title>
        <authorList>
            <person name="Ghodhbane-Gtari F."/>
            <person name="Swanson E."/>
            <person name="Gueddou A."/>
            <person name="Hezbri K."/>
            <person name="Ktari K."/>
            <person name="Nouioui I."/>
            <person name="Morris K."/>
            <person name="Simpson S."/>
            <person name="Abebe-Akele F."/>
            <person name="Thomas K."/>
            <person name="Gtari M."/>
            <person name="Tisa L.S."/>
        </authorList>
    </citation>
    <scope>NUCLEOTIDE SEQUENCE [LARGE SCALE GENOMIC DNA]</scope>
    <source>
        <strain evidence="2">NRRL B-16386</strain>
    </source>
</reference>
<protein>
    <recommendedName>
        <fullName evidence="3">Aminoglycoside phosphotransferase</fullName>
    </recommendedName>
</protein>
<gene>
    <name evidence="1" type="ORF">BL253_03640</name>
</gene>
<dbReference type="EMBL" id="MOMC01000008">
    <property type="protein sequence ID" value="ONH32827.1"/>
    <property type="molecule type" value="Genomic_DNA"/>
</dbReference>
<evidence type="ECO:0000313" key="1">
    <source>
        <dbReference type="EMBL" id="ONH32827.1"/>
    </source>
</evidence>
<dbReference type="Proteomes" id="UP000188929">
    <property type="component" value="Unassembled WGS sequence"/>
</dbReference>
<sequence>MSQTPRLDLRSGSHDEVLARVERALDVRLNQAAAVRKRRSIGLPTDAGTWVRVEARPASKVTGQGWNGTETAAALQGVAMPGWYQGVSWAERDAGLLWRADETDYVAARPVKPGGILTEAPALDEAWWSTLARSLAALAGADTTRVATPHTVPISQARLSATIGRVFGDQLDTTLDRWVPAHADLNWANLTAPGCVLLDWEDWGLAPAGLDAANLLVNSLAIPALADRVRDTFAAELASRTGRIVTLFLCADIVTAPADYSGPLLEPAGGLVEELLKALQA</sequence>
<comment type="caution">
    <text evidence="1">The sequence shown here is derived from an EMBL/GenBank/DDBJ whole genome shotgun (WGS) entry which is preliminary data.</text>
</comment>
<name>A0A1V2II86_9ACTN</name>
<evidence type="ECO:0008006" key="3">
    <source>
        <dbReference type="Google" id="ProtNLM"/>
    </source>
</evidence>
<dbReference type="RefSeq" id="WP_076813539.1">
    <property type="nucleotide sequence ID" value="NZ_MOMC01000008.1"/>
</dbReference>
<organism evidence="1 2">
    <name type="scientific">Pseudofrankia asymbiotica</name>
    <dbReference type="NCBI Taxonomy" id="1834516"/>
    <lineage>
        <taxon>Bacteria</taxon>
        <taxon>Bacillati</taxon>
        <taxon>Actinomycetota</taxon>
        <taxon>Actinomycetes</taxon>
        <taxon>Frankiales</taxon>
        <taxon>Frankiaceae</taxon>
        <taxon>Pseudofrankia</taxon>
    </lineage>
</organism>
<dbReference type="OrthoDB" id="3680308at2"/>
<proteinExistence type="predicted"/>
<dbReference type="InterPro" id="IPR011009">
    <property type="entry name" value="Kinase-like_dom_sf"/>
</dbReference>
<evidence type="ECO:0000313" key="2">
    <source>
        <dbReference type="Proteomes" id="UP000188929"/>
    </source>
</evidence>